<dbReference type="PROSITE" id="PS50086">
    <property type="entry name" value="TBC_RABGAP"/>
    <property type="match status" value="1"/>
</dbReference>
<feature type="region of interest" description="Disordered" evidence="3">
    <location>
        <begin position="656"/>
        <end position="991"/>
    </location>
</feature>
<evidence type="ECO:0000313" key="6">
    <source>
        <dbReference type="EMBL" id="CAG08516.1"/>
    </source>
</evidence>
<feature type="compositionally biased region" description="Acidic residues" evidence="3">
    <location>
        <begin position="788"/>
        <end position="807"/>
    </location>
</feature>
<dbReference type="KEGG" id="tng:GSTEN00029517G001"/>
<gene>
    <name evidence="6" type="ORF">GSTENG00029517001</name>
</gene>
<dbReference type="GO" id="GO:0005096">
    <property type="term" value="F:GTPase activator activity"/>
    <property type="evidence" value="ECO:0007669"/>
    <property type="project" value="UniProtKB-KW"/>
</dbReference>
<feature type="domain" description="Rab-GAP TBC" evidence="4">
    <location>
        <begin position="1015"/>
        <end position="1185"/>
    </location>
</feature>
<organism evidence="6">
    <name type="scientific">Tetraodon nigroviridis</name>
    <name type="common">Spotted green pufferfish</name>
    <name type="synonym">Chelonodon nigroviridis</name>
    <dbReference type="NCBI Taxonomy" id="99883"/>
    <lineage>
        <taxon>Eukaryota</taxon>
        <taxon>Metazoa</taxon>
        <taxon>Chordata</taxon>
        <taxon>Craniata</taxon>
        <taxon>Vertebrata</taxon>
        <taxon>Euteleostomi</taxon>
        <taxon>Actinopterygii</taxon>
        <taxon>Neopterygii</taxon>
        <taxon>Teleostei</taxon>
        <taxon>Neoteleostei</taxon>
        <taxon>Acanthomorphata</taxon>
        <taxon>Eupercaria</taxon>
        <taxon>Tetraodontiformes</taxon>
        <taxon>Tetradontoidea</taxon>
        <taxon>Tetraodontidae</taxon>
        <taxon>Tetraodon</taxon>
    </lineage>
</organism>
<evidence type="ECO:0000256" key="1">
    <source>
        <dbReference type="ARBA" id="ARBA00022468"/>
    </source>
</evidence>
<dbReference type="InterPro" id="IPR000195">
    <property type="entry name" value="Rab-GAP-TBC_dom"/>
</dbReference>
<dbReference type="Pfam" id="PF00566">
    <property type="entry name" value="RabGAP-TBC"/>
    <property type="match status" value="1"/>
</dbReference>
<feature type="compositionally biased region" description="Polar residues" evidence="3">
    <location>
        <begin position="886"/>
        <end position="900"/>
    </location>
</feature>
<dbReference type="SUPFAM" id="SSF47923">
    <property type="entry name" value="Ypt/Rab-GAP domain of gyp1p"/>
    <property type="match status" value="1"/>
</dbReference>
<dbReference type="InterPro" id="IPR037745">
    <property type="entry name" value="SGSM1/2"/>
</dbReference>
<feature type="non-terminal residue" evidence="6">
    <location>
        <position position="1"/>
    </location>
</feature>
<dbReference type="AlphaFoldDB" id="Q4RSW6"/>
<feature type="compositionally biased region" description="Basic and acidic residues" evidence="3">
    <location>
        <begin position="821"/>
        <end position="834"/>
    </location>
</feature>
<sequence>MNAETLLPPQVKQIMEEAVTRKFVHEDSSHIVSFCAAVEACVLHGLKRRAAGFLRSNKVAALFMKVGKSFAPAEELCKKAQELEQVLGTKRSQSLQSQESLRKMPRLPTLGPQGVKNLWIRAALFEKVLDKIVLYLVENSSKYYEKEALLMDPVDGPILASLLVGPCALEYTKMKTADHLWTDPSADELVQRHRIHGIHCRQDSPTKRPALCIQKRNSSSSMDERPSPSLSAREYVESLHQNSRVTLLFGKNNVLVQPRDDMEAVPGYLSLHQNADTMTLKWTPNQLMNGSVGDFDYERSVYWEYAVTIPLEEIVYLHCHQQVDSGGTVVLVSKDGIQRPPFRFPKGGHLLQFLSCLENGLLPHGQLDPPLWSQRGKGKVFPKLRKRIPQGSGSTDSVSDKEEDEATDYVFRILFPNSQSAFVTPPDLMDQGSTMWHPTLRKSSCSSCSQGSFSDGTTPKGCNHERAPLKLLCDNMKYQIISRAFYGCRGPSWTSFIYIFSECQDWLSVAAKRLCCRAGLAYCRHLSTVRTHLSALVNHTIVAPDAPSDACKGLTADVWQTFLRDGSTYEEEELLRLVYFGGVEASLRKEVWPFLLGHYQFGMSEDKRNEVDQEVRACYQQTMSEWLSCEEIVRQREKEQHAAALAKCSSGASMDSSSQKIIHRDSISNESHSSQSSDRHSLACLQSDSSNSSTQVFESIEEVEQIETEPKSEEVKQGPKIGNGAAQNGTTSPDSGHPSSRNFSVTSVLSDGSLTEDNAVPDATPRSGSVSQGTQSPIKPAGAKAEVLPEEPPECNLEEEEKDEEEEAKTGAQAASTPPFLEKKMEEKSEKQDSVEESGAIGAKVIRDQKTNHPPEVLPTKQEDEIPEAQAAEVEKSPVLSAPSGIASSSETNLTAQSDAAQPMTDSDESPSAIEMEEIPKAKVSMVPWSRKGRCEAPPPSGDAQAEQLGKASPEGTESLLSDEPEMENLDPNYDSGHELAKNDTKSETASEIAGTPFTVRTCVSVVFTAMVRHLCPPIVPSLFQQELLDLYTLNLHRIEKDVQRCDRNYCYFTAANLEKLRNVMCSYIWRHLDIGYVQGMCDLLAPLLVVLDDEAIAFSCFSELMKRMNQNFPHGGAMDTHFANMRSLIQILDSELFELMHQNGDYTHFYFCYRWFLLDFKREMAERHNIKQILSQARDLVCKVQMLIENK</sequence>
<comment type="caution">
    <text evidence="6">The sequence shown here is derived from an EMBL/GenBank/DDBJ whole genome shotgun (WGS) entry which is preliminary data.</text>
</comment>
<feature type="compositionally biased region" description="Polar residues" evidence="3">
    <location>
        <begin position="766"/>
        <end position="777"/>
    </location>
</feature>
<dbReference type="OrthoDB" id="10264062at2759"/>
<feature type="domain" description="RUN" evidence="5">
    <location>
        <begin position="25"/>
        <end position="179"/>
    </location>
</feature>
<reference evidence="6" key="2">
    <citation type="submission" date="2004-02" db="EMBL/GenBank/DDBJ databases">
        <authorList>
            <consortium name="Genoscope"/>
            <consortium name="Whitehead Institute Centre for Genome Research"/>
        </authorList>
    </citation>
    <scope>NUCLEOTIDE SEQUENCE</scope>
</reference>
<dbReference type="Gene3D" id="2.30.29.230">
    <property type="match status" value="1"/>
</dbReference>
<dbReference type="SMART" id="SM00593">
    <property type="entry name" value="RUN"/>
    <property type="match status" value="1"/>
</dbReference>
<dbReference type="FunFam" id="2.30.29.230:FF:000001">
    <property type="entry name" value="Small G protein signaling modulator 2"/>
    <property type="match status" value="1"/>
</dbReference>
<dbReference type="SMART" id="SM00164">
    <property type="entry name" value="TBC"/>
    <property type="match status" value="1"/>
</dbReference>
<dbReference type="FunFam" id="1.10.8.270:FF:000006">
    <property type="entry name" value="Small G protein signaling modulator 2"/>
    <property type="match status" value="1"/>
</dbReference>
<comment type="similarity">
    <text evidence="2">Belongs to the RUTBC family.</text>
</comment>
<protein>
    <submittedName>
        <fullName evidence="6">(spotted green pufferfish) hypothetical protein</fullName>
    </submittedName>
</protein>
<dbReference type="PROSITE" id="PS50826">
    <property type="entry name" value="RUN"/>
    <property type="match status" value="1"/>
</dbReference>
<keyword evidence="1" id="KW-0343">GTPase activation</keyword>
<dbReference type="Gene3D" id="1.10.472.80">
    <property type="entry name" value="Ypt/Rab-GAP domain of gyp1p, domain 3"/>
    <property type="match status" value="1"/>
</dbReference>
<feature type="compositionally biased region" description="Polar residues" evidence="3">
    <location>
        <begin position="684"/>
        <end position="694"/>
    </location>
</feature>
<dbReference type="InterPro" id="IPR021935">
    <property type="entry name" value="SGSM1/2_RBD"/>
</dbReference>
<evidence type="ECO:0000259" key="4">
    <source>
        <dbReference type="PROSITE" id="PS50086"/>
    </source>
</evidence>
<proteinExistence type="inferred from homology"/>
<dbReference type="PANTHER" id="PTHR22957">
    <property type="entry name" value="TBC1 DOMAIN FAMILY MEMBER GTPASE-ACTIVATING PROTEIN"/>
    <property type="match status" value="1"/>
</dbReference>
<dbReference type="InterPro" id="IPR035969">
    <property type="entry name" value="Rab-GAP_TBC_sf"/>
</dbReference>
<name>Q4RSW6_TETNG</name>
<dbReference type="InterPro" id="IPR047344">
    <property type="entry name" value="RUN_SGSM1"/>
</dbReference>
<reference evidence="6" key="1">
    <citation type="journal article" date="2004" name="Nature">
        <title>Genome duplication in the teleost fish Tetraodon nigroviridis reveals the early vertebrate proto-karyotype.</title>
        <authorList>
            <person name="Jaillon O."/>
            <person name="Aury J.-M."/>
            <person name="Brunet F."/>
            <person name="Petit J.-L."/>
            <person name="Stange-Thomann N."/>
            <person name="Mauceli E."/>
            <person name="Bouneau L."/>
            <person name="Fischer C."/>
            <person name="Ozouf-Costaz C."/>
            <person name="Bernot A."/>
            <person name="Nicaud S."/>
            <person name="Jaffe D."/>
            <person name="Fisher S."/>
            <person name="Lutfalla G."/>
            <person name="Dossat C."/>
            <person name="Segurens B."/>
            <person name="Dasilva C."/>
            <person name="Salanoubat M."/>
            <person name="Levy M."/>
            <person name="Boudet N."/>
            <person name="Castellano S."/>
            <person name="Anthouard V."/>
            <person name="Jubin C."/>
            <person name="Castelli V."/>
            <person name="Katinka M."/>
            <person name="Vacherie B."/>
            <person name="Biemont C."/>
            <person name="Skalli Z."/>
            <person name="Cattolico L."/>
            <person name="Poulain J."/>
            <person name="De Berardinis V."/>
            <person name="Cruaud C."/>
            <person name="Duprat S."/>
            <person name="Brottier P."/>
            <person name="Coutanceau J.-P."/>
            <person name="Gouzy J."/>
            <person name="Parra G."/>
            <person name="Lardier G."/>
            <person name="Chapple C."/>
            <person name="McKernan K.J."/>
            <person name="McEwan P."/>
            <person name="Bosak S."/>
            <person name="Kellis M."/>
            <person name="Volff J.-N."/>
            <person name="Guigo R."/>
            <person name="Zody M.C."/>
            <person name="Mesirov J."/>
            <person name="Lindblad-Toh K."/>
            <person name="Birren B."/>
            <person name="Nusbaum C."/>
            <person name="Kahn D."/>
            <person name="Robinson-Rechavi M."/>
            <person name="Laudet V."/>
            <person name="Schachter V."/>
            <person name="Quetier F."/>
            <person name="Saurin W."/>
            <person name="Scarpelli C."/>
            <person name="Wincker P."/>
            <person name="Lander E.S."/>
            <person name="Weissenbach J."/>
            <person name="Roest Crollius H."/>
        </authorList>
    </citation>
    <scope>NUCLEOTIDE SEQUENCE [LARGE SCALE GENOMIC DNA]</scope>
</reference>
<dbReference type="InterPro" id="IPR037213">
    <property type="entry name" value="Run_dom_sf"/>
</dbReference>
<evidence type="ECO:0000259" key="5">
    <source>
        <dbReference type="PROSITE" id="PS50826"/>
    </source>
</evidence>
<evidence type="ECO:0000256" key="2">
    <source>
        <dbReference type="ARBA" id="ARBA00034124"/>
    </source>
</evidence>
<dbReference type="CDD" id="cd17703">
    <property type="entry name" value="RUN_SGSM1"/>
    <property type="match status" value="1"/>
</dbReference>
<dbReference type="Gene3D" id="1.10.8.270">
    <property type="entry name" value="putative rabgap domain of human tbc1 domain family member 14 like domains"/>
    <property type="match status" value="1"/>
</dbReference>
<dbReference type="Pfam" id="PF12068">
    <property type="entry name" value="PH_RBD"/>
    <property type="match status" value="1"/>
</dbReference>
<dbReference type="Pfam" id="PF02759">
    <property type="entry name" value="RUN"/>
    <property type="match status" value="1"/>
</dbReference>
<dbReference type="GO" id="GO:0031410">
    <property type="term" value="C:cytoplasmic vesicle"/>
    <property type="evidence" value="ECO:0007669"/>
    <property type="project" value="UniProtKB-ARBA"/>
</dbReference>
<dbReference type="EMBL" id="CAAE01014999">
    <property type="protein sequence ID" value="CAG08516.1"/>
    <property type="molecule type" value="Genomic_DNA"/>
</dbReference>
<dbReference type="Gene3D" id="1.20.58.900">
    <property type="match status" value="1"/>
</dbReference>
<feature type="compositionally biased region" description="Polar residues" evidence="3">
    <location>
        <begin position="725"/>
        <end position="756"/>
    </location>
</feature>
<evidence type="ECO:0000256" key="3">
    <source>
        <dbReference type="SAM" id="MobiDB-lite"/>
    </source>
</evidence>
<dbReference type="SUPFAM" id="SSF140741">
    <property type="entry name" value="RUN domain-like"/>
    <property type="match status" value="1"/>
</dbReference>
<dbReference type="InterPro" id="IPR004012">
    <property type="entry name" value="Run_dom"/>
</dbReference>
<feature type="compositionally biased region" description="Basic and acidic residues" evidence="3">
    <location>
        <begin position="708"/>
        <end position="717"/>
    </location>
</feature>
<feature type="compositionally biased region" description="Basic and acidic residues" evidence="3">
    <location>
        <begin position="976"/>
        <end position="989"/>
    </location>
</feature>
<dbReference type="FunFam" id="1.20.58.900:FF:000002">
    <property type="entry name" value="small G protein signaling modulator 1"/>
    <property type="match status" value="1"/>
</dbReference>
<dbReference type="CDD" id="cd15784">
    <property type="entry name" value="PH_RUTBC"/>
    <property type="match status" value="1"/>
</dbReference>
<accession>Q4RSW6</accession>
<dbReference type="PANTHER" id="PTHR22957:SF187">
    <property type="entry name" value="SMALL G PROTEIN SIGNALING MODULATOR 1"/>
    <property type="match status" value="1"/>
</dbReference>